<sequence>MYCKNSTYCVIVGNARAILDLIFRHVWREQSTLMEEEIPFERTPSGGAVAIGTHFKIYSLFGKHHLVPCLSSLTFSFYLLVPQNMSASGNGKLQPDTKIKQEAAVSEVTLKSCTREEIEDVRYHILKFQSQSKVNFNKFTQPVRLHRKDPTNLQFQLTRKEIDERRASKKADKLANEESLANSNKGTGSSEQHGADMSVVAPDGGARLVRRANFFRKKTKQVRMVDDQKRKIRYEEYYPWVLEDYDGENTFVGNYEAGNPDTYVLLVFDNDGFKMIPAEKVYKFTPRNKYATLTLEEAEAKMEKNSKVPRWLMKHMKEDNAAVSNDIRFQRMRTVVGGNKSSKNVEDDDLDFDEEFADDEEAPIMDGNEQENKESEKRMRLEMSRANNVGDLLAEDNDNDLDDLFESRKVNQEGKKLKKVLVKQEKNDIYESDDEENPYLSKSESEEEEEQPETDVKKEETEGFPSIKTSSTSPLGRKSLSPSLGPRIRVGSYKQGYITLKAARSILKEFPEGEWNPYIVKREIGYDGESEENSPSKRVKLENSSDSEYGIITEKDVVDIIMEKPLKLKDLISTLKHKIHKHPDNKERLKNYVKKLCRFDQGLLYLKDSV</sequence>
<comment type="similarity">
    <text evidence="2 7">Belongs to the TFIIF alpha subunit family.</text>
</comment>
<evidence type="ECO:0000313" key="9">
    <source>
        <dbReference type="EMBL" id="ANZ77481.1"/>
    </source>
</evidence>
<evidence type="ECO:0000313" key="10">
    <source>
        <dbReference type="Proteomes" id="UP000094565"/>
    </source>
</evidence>
<dbReference type="GO" id="GO:0005674">
    <property type="term" value="C:transcription factor TFIIF complex"/>
    <property type="evidence" value="ECO:0007669"/>
    <property type="project" value="TreeGrafter"/>
</dbReference>
<dbReference type="EMBL" id="CP014587">
    <property type="protein sequence ID" value="ANZ77481.1"/>
    <property type="molecule type" value="Genomic_DNA"/>
</dbReference>
<evidence type="ECO:0000256" key="8">
    <source>
        <dbReference type="SAM" id="MobiDB-lite"/>
    </source>
</evidence>
<keyword evidence="6 7" id="KW-0539">Nucleus</keyword>
<evidence type="ECO:0000256" key="4">
    <source>
        <dbReference type="ARBA" id="ARBA00023125"/>
    </source>
</evidence>
<dbReference type="OrthoDB" id="76676at2759"/>
<feature type="compositionally biased region" description="Polar residues" evidence="8">
    <location>
        <begin position="179"/>
        <end position="192"/>
    </location>
</feature>
<feature type="region of interest" description="Disordered" evidence="8">
    <location>
        <begin position="164"/>
        <end position="199"/>
    </location>
</feature>
<dbReference type="Proteomes" id="UP000094565">
    <property type="component" value="Chromosome 4"/>
</dbReference>
<evidence type="ECO:0000256" key="7">
    <source>
        <dbReference type="RuleBase" id="RU366044"/>
    </source>
</evidence>
<feature type="region of interest" description="Disordered" evidence="8">
    <location>
        <begin position="428"/>
        <end position="486"/>
    </location>
</feature>
<evidence type="ECO:0000256" key="6">
    <source>
        <dbReference type="ARBA" id="ARBA00023242"/>
    </source>
</evidence>
<dbReference type="GO" id="GO:0006367">
    <property type="term" value="P:transcription initiation at RNA polymerase II promoter"/>
    <property type="evidence" value="ECO:0007669"/>
    <property type="project" value="InterPro"/>
</dbReference>
<feature type="compositionally biased region" description="Basic and acidic residues" evidence="8">
    <location>
        <begin position="164"/>
        <end position="176"/>
    </location>
</feature>
<dbReference type="PANTHER" id="PTHR13011">
    <property type="entry name" value="TFIIF-ALPHA"/>
    <property type="match status" value="1"/>
</dbReference>
<dbReference type="Pfam" id="PF05793">
    <property type="entry name" value="TFIIF_alpha"/>
    <property type="match status" value="1"/>
</dbReference>
<dbReference type="InterPro" id="IPR011039">
    <property type="entry name" value="TFIIF_interaction"/>
</dbReference>
<dbReference type="SUPFAM" id="SSF50916">
    <property type="entry name" value="Rap30/74 interaction domains"/>
    <property type="match status" value="1"/>
</dbReference>
<keyword evidence="4 7" id="KW-0238">DNA-binding</keyword>
<dbReference type="GO" id="GO:0032968">
    <property type="term" value="P:positive regulation of transcription elongation by RNA polymerase II"/>
    <property type="evidence" value="ECO:0007669"/>
    <property type="project" value="InterPro"/>
</dbReference>
<keyword evidence="5 7" id="KW-0804">Transcription</keyword>
<gene>
    <name evidence="9" type="ORF">ATY40_BA7504818</name>
</gene>
<evidence type="ECO:0000256" key="2">
    <source>
        <dbReference type="ARBA" id="ARBA00005249"/>
    </source>
</evidence>
<protein>
    <recommendedName>
        <fullName evidence="7">Transcription initiation factor IIF subunit alpha</fullName>
    </recommendedName>
</protein>
<evidence type="ECO:0000256" key="1">
    <source>
        <dbReference type="ARBA" id="ARBA00004123"/>
    </source>
</evidence>
<dbReference type="AlphaFoldDB" id="A0A1B2JHV5"/>
<organism evidence="9 10">
    <name type="scientific">Komagataella pastoris</name>
    <name type="common">Yeast</name>
    <name type="synonym">Pichia pastoris</name>
    <dbReference type="NCBI Taxonomy" id="4922"/>
    <lineage>
        <taxon>Eukaryota</taxon>
        <taxon>Fungi</taxon>
        <taxon>Dikarya</taxon>
        <taxon>Ascomycota</taxon>
        <taxon>Saccharomycotina</taxon>
        <taxon>Pichiomycetes</taxon>
        <taxon>Pichiales</taxon>
        <taxon>Pichiaceae</taxon>
        <taxon>Komagataella</taxon>
    </lineage>
</organism>
<dbReference type="PANTHER" id="PTHR13011:SF0">
    <property type="entry name" value="GENERAL TRANSCRIPTION FACTOR IIF SUBUNIT 1"/>
    <property type="match status" value="1"/>
</dbReference>
<dbReference type="GO" id="GO:0001096">
    <property type="term" value="F:TFIIF-class transcription factor complex binding"/>
    <property type="evidence" value="ECO:0007669"/>
    <property type="project" value="TreeGrafter"/>
</dbReference>
<name>A0A1B2JHV5_PICPA</name>
<dbReference type="GO" id="GO:0016251">
    <property type="term" value="F:RNA polymerase II general transcription initiation factor activity"/>
    <property type="evidence" value="ECO:0007669"/>
    <property type="project" value="TreeGrafter"/>
</dbReference>
<comment type="function">
    <text evidence="7">TFIIF is a general transcription initiation factor that binds to RNA polymerase II and helps to recruit it to the initiation complex in collaboration with TFIIB. It promotes transcription elongation.</text>
</comment>
<keyword evidence="10" id="KW-1185">Reference proteome</keyword>
<dbReference type="GO" id="GO:0003677">
    <property type="term" value="F:DNA binding"/>
    <property type="evidence" value="ECO:0007669"/>
    <property type="project" value="UniProtKB-KW"/>
</dbReference>
<feature type="region of interest" description="Disordered" evidence="8">
    <location>
        <begin position="357"/>
        <end position="378"/>
    </location>
</feature>
<keyword evidence="3 7" id="KW-0805">Transcription regulation</keyword>
<comment type="subcellular location">
    <subcellularLocation>
        <location evidence="1 7">Nucleus</location>
    </subcellularLocation>
</comment>
<accession>A0A1B2JHV5</accession>
<evidence type="ECO:0000256" key="3">
    <source>
        <dbReference type="ARBA" id="ARBA00023015"/>
    </source>
</evidence>
<evidence type="ECO:0000256" key="5">
    <source>
        <dbReference type="ARBA" id="ARBA00023163"/>
    </source>
</evidence>
<reference evidence="9 10" key="1">
    <citation type="submission" date="2016-02" db="EMBL/GenBank/DDBJ databases">
        <title>Comparative genomic and transcriptomic foundation for Pichia pastoris.</title>
        <authorList>
            <person name="Love K.R."/>
            <person name="Shah K.A."/>
            <person name="Whittaker C.A."/>
            <person name="Wu J."/>
            <person name="Bartlett M.C."/>
            <person name="Ma D."/>
            <person name="Leeson R.L."/>
            <person name="Priest M."/>
            <person name="Young S.K."/>
            <person name="Love J.C."/>
        </authorList>
    </citation>
    <scope>NUCLEOTIDE SEQUENCE [LARGE SCALE GENOMIC DNA]</scope>
    <source>
        <strain evidence="9 10">ATCC 28485</strain>
    </source>
</reference>
<dbReference type="InterPro" id="IPR008851">
    <property type="entry name" value="TFIIF-alpha"/>
</dbReference>
<proteinExistence type="inferred from homology"/>